<accession>A0AAV5FJ82</accession>
<protein>
    <recommendedName>
        <fullName evidence="6">BHLH domain-containing protein</fullName>
    </recommendedName>
</protein>
<dbReference type="PROSITE" id="PS50888">
    <property type="entry name" value="BHLH"/>
    <property type="match status" value="1"/>
</dbReference>
<evidence type="ECO:0000256" key="3">
    <source>
        <dbReference type="ARBA" id="ARBA00023163"/>
    </source>
</evidence>
<feature type="region of interest" description="Disordered" evidence="5">
    <location>
        <begin position="409"/>
        <end position="486"/>
    </location>
</feature>
<reference evidence="7" key="1">
    <citation type="journal article" date="2018" name="DNA Res.">
        <title>Multiple hybrid de novo genome assembly of finger millet, an orphan allotetraploid crop.</title>
        <authorList>
            <person name="Hatakeyama M."/>
            <person name="Aluri S."/>
            <person name="Balachadran M.T."/>
            <person name="Sivarajan S.R."/>
            <person name="Patrignani A."/>
            <person name="Gruter S."/>
            <person name="Poveda L."/>
            <person name="Shimizu-Inatsugi R."/>
            <person name="Baeten J."/>
            <person name="Francoijs K.J."/>
            <person name="Nataraja K.N."/>
            <person name="Reddy Y.A.N."/>
            <person name="Phadnis S."/>
            <person name="Ravikumar R.L."/>
            <person name="Schlapbach R."/>
            <person name="Sreeman S.M."/>
            <person name="Shimizu K.K."/>
        </authorList>
    </citation>
    <scope>NUCLEOTIDE SEQUENCE</scope>
</reference>
<dbReference type="InterPro" id="IPR025610">
    <property type="entry name" value="MYC/MYB_N"/>
</dbReference>
<dbReference type="Proteomes" id="UP001054889">
    <property type="component" value="Unassembled WGS sequence"/>
</dbReference>
<feature type="coiled-coil region" evidence="4">
    <location>
        <begin position="980"/>
        <end position="1171"/>
    </location>
</feature>
<dbReference type="PANTHER" id="PTHR35705">
    <property type="entry name" value="WPP DOMAIN-INTERACTING TAIL-ANCHORED PROTEIN 1"/>
    <property type="match status" value="1"/>
</dbReference>
<evidence type="ECO:0000313" key="8">
    <source>
        <dbReference type="Proteomes" id="UP001054889"/>
    </source>
</evidence>
<sequence length="1304" mass="144996">MHGSRMRLHVDEQALMKRPSTTGELEIYELLDLDDNVLMKTEVEEIGTGGSWTEEEKSLSASVLGSDAFTYLTKGGDVISEGLVATSTVVDLQNKLQNLVELNGQRFSWNYAIFWQLSRTKSGDIVLGWGDGSCREPHYSEMGSAAPIVIDDVSPMTKQRTRKQVLQRLHSAFGGADEEDYAPGIDQVTDTELFFLASMYFAFPRHVGGPGKVFASGAPLWVPNNESKVLPANYCYRGFLANAAGFRTIVLLPFEAGVLELGSVKNVPENAEALDMIRSMFLGACSNRASIEKRGENGSVQASTGLAKSFGKDLNFSQPSSSKEVDVSEVDGSSWDPQKSGGSGESALLPNLRKGLQNFTWNQARVLNSHQQKFGNGILVVTSENKHHSNCAAQGLEMSPFHLQKPHQILTPPPPQPRAPRQIDFSVGSSSKPGVLISQKSTRDGENGNVHGLCKEEREDRQLRKRGRRPTNGREEPLSHVEAERQRREKLNKRFCALRAVVPNISKVDKASILEDAIAHIADLKKKLTELEAEKEKFVGHGMVDNIEQTSRPEVDIQVVQGEILVRVVSRMENHPIKKVLQTFEEAEVKVGESKKLPLNTNRQLQPHSAPPSSGTPPPDHPPCGAPPETLDPDPGHHRFGDYTFVLRFFGEEMYNLVGLSVQEPGGTIRIMDVEISKDGNHFLENSLPYGDGVHSRGNNTNILSRVEIELAFASEKLLNLEMLVMEIARRATDIEPISFDDDSVSSEVAESAFELDILYGIRDSEVNELDNLIGSLQTDIKNFEDKVYDAESGYKINARLDSAKLSLKQMQGLIADIRNESAKFEKPIEFFHDKEGTTDGVGHEDGHLSYQTGMQTEDQQRNVLHMLEQSIASELDLGNKLSDSISFIEDLKLKLHHNEQKTYFLEEMTETVSGRMFEAENTSELLLGTSKELVSRLNTMQFHLDSLKCREDDLKFELEESLTKLSSLEVSSEKMSVESNKVEEESPLLQDKVQELEKQLSESKLQLQLALSSAQASQEKNSLQSELCSLENIVTDLRNDVSRAESRAQNAEIRCMQLTQANIELNEELNAVKSEKSDKADLLENKLKESNIQLEHAKAAVDAIAEQQSMLKSTMSDMEHMIDDLKGKVSKAETRAVTAESKCSLLTDTNLELSEELSFLRGRVESLEASLREANHVKMSTAKDIGIRTKIITDLVSKLALERERLHLQIAMLTKKNKILAQKCKLSDKDSTKLSKNTIGKHTELQSTEISEEISPDSLSSQTKFLVYAKPSLFGTAYSQKKAEVVPNSRLPQQLIRASPRDA</sequence>
<evidence type="ECO:0000256" key="4">
    <source>
        <dbReference type="SAM" id="Coils"/>
    </source>
</evidence>
<dbReference type="Pfam" id="PF26581">
    <property type="entry name" value="WIT1_2_N"/>
    <property type="match status" value="1"/>
</dbReference>
<name>A0AAV5FJ82_ELECO</name>
<dbReference type="InterPro" id="IPR039976">
    <property type="entry name" value="WIT1/WIT2"/>
</dbReference>
<organism evidence="7 8">
    <name type="scientific">Eleusine coracana subsp. coracana</name>
    <dbReference type="NCBI Taxonomy" id="191504"/>
    <lineage>
        <taxon>Eukaryota</taxon>
        <taxon>Viridiplantae</taxon>
        <taxon>Streptophyta</taxon>
        <taxon>Embryophyta</taxon>
        <taxon>Tracheophyta</taxon>
        <taxon>Spermatophyta</taxon>
        <taxon>Magnoliopsida</taxon>
        <taxon>Liliopsida</taxon>
        <taxon>Poales</taxon>
        <taxon>Poaceae</taxon>
        <taxon>PACMAD clade</taxon>
        <taxon>Chloridoideae</taxon>
        <taxon>Cynodonteae</taxon>
        <taxon>Eleusininae</taxon>
        <taxon>Eleusine</taxon>
    </lineage>
</organism>
<dbReference type="PANTHER" id="PTHR35705:SF1">
    <property type="entry name" value="WPP DOMAIN-INTERACTING TAIL-ANCHORED PROTEIN 1"/>
    <property type="match status" value="1"/>
</dbReference>
<feature type="domain" description="BHLH" evidence="6">
    <location>
        <begin position="475"/>
        <end position="524"/>
    </location>
</feature>
<comment type="similarity">
    <text evidence="1">Belongs to the bHLH protein family.</text>
</comment>
<dbReference type="InterPro" id="IPR058610">
    <property type="entry name" value="WIT1_2_N"/>
</dbReference>
<dbReference type="Gene3D" id="4.10.280.10">
    <property type="entry name" value="Helix-loop-helix DNA-binding domain"/>
    <property type="match status" value="1"/>
</dbReference>
<evidence type="ECO:0000256" key="1">
    <source>
        <dbReference type="ARBA" id="ARBA00005510"/>
    </source>
</evidence>
<dbReference type="Pfam" id="PF14215">
    <property type="entry name" value="bHLH-MYC_N"/>
    <property type="match status" value="1"/>
</dbReference>
<evidence type="ECO:0000313" key="7">
    <source>
        <dbReference type="EMBL" id="GJN35714.1"/>
    </source>
</evidence>
<feature type="compositionally biased region" description="Basic and acidic residues" evidence="5">
    <location>
        <begin position="472"/>
        <end position="486"/>
    </location>
</feature>
<reference evidence="7" key="2">
    <citation type="submission" date="2021-12" db="EMBL/GenBank/DDBJ databases">
        <title>Resequencing data analysis of finger millet.</title>
        <authorList>
            <person name="Hatakeyama M."/>
            <person name="Aluri S."/>
            <person name="Balachadran M.T."/>
            <person name="Sivarajan S.R."/>
            <person name="Poveda L."/>
            <person name="Shimizu-Inatsugi R."/>
            <person name="Schlapbach R."/>
            <person name="Sreeman S.M."/>
            <person name="Shimizu K.K."/>
        </authorList>
    </citation>
    <scope>NUCLEOTIDE SEQUENCE</scope>
</reference>
<keyword evidence="4" id="KW-0175">Coiled coil</keyword>
<dbReference type="GO" id="GO:0046983">
    <property type="term" value="F:protein dimerization activity"/>
    <property type="evidence" value="ECO:0007669"/>
    <property type="project" value="InterPro"/>
</dbReference>
<dbReference type="SMART" id="SM00353">
    <property type="entry name" value="HLH"/>
    <property type="match status" value="1"/>
</dbReference>
<feature type="region of interest" description="Disordered" evidence="5">
    <location>
        <begin position="313"/>
        <end position="347"/>
    </location>
</feature>
<keyword evidence="3" id="KW-0804">Transcription</keyword>
<feature type="region of interest" description="Disordered" evidence="5">
    <location>
        <begin position="595"/>
        <end position="637"/>
    </location>
</feature>
<keyword evidence="2" id="KW-0805">Transcription regulation</keyword>
<evidence type="ECO:0000259" key="6">
    <source>
        <dbReference type="PROSITE" id="PS50888"/>
    </source>
</evidence>
<keyword evidence="8" id="KW-1185">Reference proteome</keyword>
<evidence type="ECO:0000256" key="2">
    <source>
        <dbReference type="ARBA" id="ARBA00023015"/>
    </source>
</evidence>
<feature type="compositionally biased region" description="Basic and acidic residues" evidence="5">
    <location>
        <begin position="453"/>
        <end position="462"/>
    </location>
</feature>
<dbReference type="InterPro" id="IPR011598">
    <property type="entry name" value="bHLH_dom"/>
</dbReference>
<proteinExistence type="inferred from homology"/>
<gene>
    <name evidence="7" type="primary">gb24517</name>
    <name evidence="7" type="ORF">PR202_gb24517</name>
</gene>
<dbReference type="SUPFAM" id="SSF47459">
    <property type="entry name" value="HLH, helix-loop-helix DNA-binding domain"/>
    <property type="match status" value="1"/>
</dbReference>
<dbReference type="Pfam" id="PF00010">
    <property type="entry name" value="HLH"/>
    <property type="match status" value="1"/>
</dbReference>
<dbReference type="EMBL" id="BQKI01000088">
    <property type="protein sequence ID" value="GJN35714.1"/>
    <property type="molecule type" value="Genomic_DNA"/>
</dbReference>
<dbReference type="InterPro" id="IPR036638">
    <property type="entry name" value="HLH_DNA-bd_sf"/>
</dbReference>
<evidence type="ECO:0000256" key="5">
    <source>
        <dbReference type="SAM" id="MobiDB-lite"/>
    </source>
</evidence>
<feature type="compositionally biased region" description="Pro residues" evidence="5">
    <location>
        <begin position="614"/>
        <end position="626"/>
    </location>
</feature>
<comment type="caution">
    <text evidence="7">The sequence shown here is derived from an EMBL/GenBank/DDBJ whole genome shotgun (WGS) entry which is preliminary data.</text>
</comment>
<feature type="coiled-coil region" evidence="4">
    <location>
        <begin position="767"/>
        <end position="821"/>
    </location>
</feature>
<dbReference type="SUPFAM" id="SSF57997">
    <property type="entry name" value="Tropomyosin"/>
    <property type="match status" value="1"/>
</dbReference>
<feature type="coiled-coil region" evidence="4">
    <location>
        <begin position="514"/>
        <end position="541"/>
    </location>
</feature>